<dbReference type="PANTHER" id="PTHR12561:SF3">
    <property type="entry name" value="LIPOYLTRANSFERASE 1, MITOCHONDRIAL"/>
    <property type="match status" value="1"/>
</dbReference>
<protein>
    <recommendedName>
        <fullName evidence="4">Putative lipoate-protein ligase A</fullName>
    </recommendedName>
</protein>
<dbReference type="Gene3D" id="3.30.390.50">
    <property type="entry name" value="CO dehydrogenase flavoprotein, C-terminal domain"/>
    <property type="match status" value="1"/>
</dbReference>
<dbReference type="GO" id="GO:0017118">
    <property type="term" value="F:lipoyltransferase activity"/>
    <property type="evidence" value="ECO:0007669"/>
    <property type="project" value="TreeGrafter"/>
</dbReference>
<evidence type="ECO:0000313" key="7">
    <source>
        <dbReference type="Proteomes" id="UP000761534"/>
    </source>
</evidence>
<dbReference type="UniPathway" id="UPA00537">
    <property type="reaction ID" value="UER00595"/>
</dbReference>
<comment type="pathway">
    <text evidence="2">Protein modification; protein lipoylation via exogenous pathway; protein N(6)-(lipoyl)lysine from lipoate: step 2/2.</text>
</comment>
<dbReference type="PROSITE" id="PS51733">
    <property type="entry name" value="BPL_LPL_CATALYTIC"/>
    <property type="match status" value="1"/>
</dbReference>
<sequence>MNTRGKLYLSRLRDPFLNLSLEGYLFKQLPVGHRRFLLYVNEPCVVIGRNQNPWRECNVPLLNSLNIPLVRRRSGGGTVVHDTGNVNFSSMVPKEEFTRYEYSQMIVDALNGLPSRVQMVEPLHYAEETSIEGDSPLDFSNVGSSGGVPVWKNGPQCQLKLNDRHDVVTEEDEKKVSGSAFKIERQKAYHHGTMLLNSRLDVLSALLHRDVFRLGVIEGRGVESVKSPVANIGCDREVFIDTALDAYRQKHGYEDEELVIIEDEDLLPEEVIKEASTMKTWDWMYGQTPKFTHTLTHPETDLRVTFTVDKGIIETVDGLQADLQGVKYQGREIQKQIENPAIGAWLRDSIDAK</sequence>
<dbReference type="VEuPathDB" id="FungiDB:TRICI_001222"/>
<evidence type="ECO:0000256" key="4">
    <source>
        <dbReference type="ARBA" id="ARBA00015925"/>
    </source>
</evidence>
<dbReference type="Pfam" id="PF21948">
    <property type="entry name" value="LplA-B_cat"/>
    <property type="match status" value="1"/>
</dbReference>
<dbReference type="CDD" id="cd16443">
    <property type="entry name" value="LplA"/>
    <property type="match status" value="1"/>
</dbReference>
<dbReference type="InterPro" id="IPR004143">
    <property type="entry name" value="BPL_LPL_catalytic"/>
</dbReference>
<evidence type="ECO:0000256" key="3">
    <source>
        <dbReference type="ARBA" id="ARBA00008242"/>
    </source>
</evidence>
<dbReference type="GO" id="GO:0009249">
    <property type="term" value="P:protein lipoylation"/>
    <property type="evidence" value="ECO:0007669"/>
    <property type="project" value="InterPro"/>
</dbReference>
<evidence type="ECO:0000256" key="2">
    <source>
        <dbReference type="ARBA" id="ARBA00005085"/>
    </source>
</evidence>
<dbReference type="GO" id="GO:0005739">
    <property type="term" value="C:mitochondrion"/>
    <property type="evidence" value="ECO:0007669"/>
    <property type="project" value="TreeGrafter"/>
</dbReference>
<dbReference type="EMBL" id="SWFS01000093">
    <property type="protein sequence ID" value="KAA8916596.1"/>
    <property type="molecule type" value="Genomic_DNA"/>
</dbReference>
<proteinExistence type="inferred from homology"/>
<dbReference type="Proteomes" id="UP000761534">
    <property type="component" value="Unassembled WGS sequence"/>
</dbReference>
<dbReference type="PANTHER" id="PTHR12561">
    <property type="entry name" value="LIPOATE-PROTEIN LIGASE"/>
    <property type="match status" value="1"/>
</dbReference>
<dbReference type="InterPro" id="IPR004562">
    <property type="entry name" value="LipoylTrfase_LipoateP_Ligase"/>
</dbReference>
<organism evidence="6 7">
    <name type="scientific">Trichomonascus ciferrii</name>
    <dbReference type="NCBI Taxonomy" id="44093"/>
    <lineage>
        <taxon>Eukaryota</taxon>
        <taxon>Fungi</taxon>
        <taxon>Dikarya</taxon>
        <taxon>Ascomycota</taxon>
        <taxon>Saccharomycotina</taxon>
        <taxon>Dipodascomycetes</taxon>
        <taxon>Dipodascales</taxon>
        <taxon>Trichomonascaceae</taxon>
        <taxon>Trichomonascus</taxon>
        <taxon>Trichomonascus ciferrii complex</taxon>
    </lineage>
</organism>
<comment type="similarity">
    <text evidence="3">Belongs to the LplA family.</text>
</comment>
<reference evidence="6" key="1">
    <citation type="journal article" date="2019" name="G3 (Bethesda)">
        <title>Genome Assemblies of Two Rare Opportunistic Yeast Pathogens: Diutina rugosa (syn. Candida rugosa) and Trichomonascus ciferrii (syn. Candida ciferrii).</title>
        <authorList>
            <person name="Mixao V."/>
            <person name="Saus E."/>
            <person name="Hansen A.P."/>
            <person name="Lass-Florl C."/>
            <person name="Gabaldon T."/>
        </authorList>
    </citation>
    <scope>NUCLEOTIDE SEQUENCE</scope>
    <source>
        <strain evidence="6">CBS 4856</strain>
    </source>
</reference>
<accession>A0A642VB85</accession>
<comment type="caution">
    <text evidence="6">The sequence shown here is derived from an EMBL/GenBank/DDBJ whole genome shotgun (WGS) entry which is preliminary data.</text>
</comment>
<dbReference type="Gene3D" id="3.30.930.10">
    <property type="entry name" value="Bira Bifunctional Protein, Domain 2"/>
    <property type="match status" value="1"/>
</dbReference>
<evidence type="ECO:0000313" key="6">
    <source>
        <dbReference type="EMBL" id="KAA8916596.1"/>
    </source>
</evidence>
<keyword evidence="7" id="KW-1185">Reference proteome</keyword>
<dbReference type="OrthoDB" id="201621at2759"/>
<gene>
    <name evidence="6" type="ORF">TRICI_001222</name>
</gene>
<name>A0A642VB85_9ASCO</name>
<dbReference type="InterPro" id="IPR045864">
    <property type="entry name" value="aa-tRNA-synth_II/BPL/LPL"/>
</dbReference>
<comment type="function">
    <text evidence="1">Catalyzes both the ATP-dependent activation of exogenously supplied lipoate to lipoyl-AMP and the transfer of the activated lipoyl onto the lipoyl domains of lipoate-dependent enzymes.</text>
</comment>
<feature type="domain" description="BPL/LPL catalytic" evidence="5">
    <location>
        <begin position="30"/>
        <end position="255"/>
    </location>
</feature>
<dbReference type="AlphaFoldDB" id="A0A642VB85"/>
<evidence type="ECO:0000259" key="5">
    <source>
        <dbReference type="PROSITE" id="PS51733"/>
    </source>
</evidence>
<dbReference type="SUPFAM" id="SSF55681">
    <property type="entry name" value="Class II aaRS and biotin synthetases"/>
    <property type="match status" value="1"/>
</dbReference>
<evidence type="ECO:0000256" key="1">
    <source>
        <dbReference type="ARBA" id="ARBA00003253"/>
    </source>
</evidence>